<dbReference type="Proteomes" id="UP001060018">
    <property type="component" value="Chromosome"/>
</dbReference>
<evidence type="ECO:0000313" key="2">
    <source>
        <dbReference type="Proteomes" id="UP001060018"/>
    </source>
</evidence>
<protein>
    <submittedName>
        <fullName evidence="1">Uncharacterized protein</fullName>
    </submittedName>
</protein>
<evidence type="ECO:0000313" key="1">
    <source>
        <dbReference type="EMBL" id="UUX60032.1"/>
    </source>
</evidence>
<reference evidence="1" key="1">
    <citation type="journal article" date="2022" name="Pest Manag. Sci.">
        <title>Glutamicibacter halophytocola-mediated host fitness of potato tuber moth on Solanaceae crops.</title>
        <authorList>
            <person name="Wang W."/>
            <person name="Xiao G."/>
            <person name="Du G."/>
            <person name="Chang L."/>
            <person name="Yang Y."/>
            <person name="Ye J."/>
            <person name="Chen B."/>
        </authorList>
    </citation>
    <scope>NUCLEOTIDE SEQUENCE</scope>
    <source>
        <strain evidence="1">S2</strain>
    </source>
</reference>
<gene>
    <name evidence="1" type="ORF">NUH22_05295</name>
</gene>
<sequence>MSEAIHQWKTFMERDSGKARRAGVLAGGSPASRPAVLLAFLEIVNSWNNSVVSETAALRSR</sequence>
<organism evidence="1 2">
    <name type="scientific">Glutamicibacter halophytocola</name>
    <dbReference type="NCBI Taxonomy" id="1933880"/>
    <lineage>
        <taxon>Bacteria</taxon>
        <taxon>Bacillati</taxon>
        <taxon>Actinomycetota</taxon>
        <taxon>Actinomycetes</taxon>
        <taxon>Micrococcales</taxon>
        <taxon>Micrococcaceae</taxon>
        <taxon>Glutamicibacter</taxon>
    </lineage>
</organism>
<dbReference type="RefSeq" id="WP_206693453.1">
    <property type="nucleotide sequence ID" value="NZ_CP102487.1"/>
</dbReference>
<dbReference type="EMBL" id="CP102487">
    <property type="protein sequence ID" value="UUX60032.1"/>
    <property type="molecule type" value="Genomic_DNA"/>
</dbReference>
<proteinExistence type="predicted"/>
<name>A0AA94XXZ3_9MICC</name>
<accession>A0AA94XXZ3</accession>
<dbReference type="AlphaFoldDB" id="A0AA94XXZ3"/>